<protein>
    <submittedName>
        <fullName evidence="1">Uncharacterized protein</fullName>
    </submittedName>
</protein>
<accession>A0ABU7KEB6</accession>
<proteinExistence type="predicted"/>
<name>A0ABU7KEB6_9ACTN</name>
<gene>
    <name evidence="1" type="ORF">Q8791_25445</name>
</gene>
<evidence type="ECO:0000313" key="1">
    <source>
        <dbReference type="EMBL" id="MEE2040571.1"/>
    </source>
</evidence>
<organism evidence="1 2">
    <name type="scientific">Nocardiopsis codii</name>
    <dbReference type="NCBI Taxonomy" id="3065942"/>
    <lineage>
        <taxon>Bacteria</taxon>
        <taxon>Bacillati</taxon>
        <taxon>Actinomycetota</taxon>
        <taxon>Actinomycetes</taxon>
        <taxon>Streptosporangiales</taxon>
        <taxon>Nocardiopsidaceae</taxon>
        <taxon>Nocardiopsis</taxon>
    </lineage>
</organism>
<dbReference type="EMBL" id="JAUZMY010000031">
    <property type="protein sequence ID" value="MEE2040571.1"/>
    <property type="molecule type" value="Genomic_DNA"/>
</dbReference>
<evidence type="ECO:0000313" key="2">
    <source>
        <dbReference type="Proteomes" id="UP001356095"/>
    </source>
</evidence>
<keyword evidence="2" id="KW-1185">Reference proteome</keyword>
<reference evidence="1 2" key="1">
    <citation type="submission" date="2023-08" db="EMBL/GenBank/DDBJ databases">
        <authorList>
            <person name="Girao M."/>
            <person name="Carvalho M.F."/>
        </authorList>
    </citation>
    <scope>NUCLEOTIDE SEQUENCE [LARGE SCALE GENOMIC DNA]</scope>
    <source>
        <strain evidence="1 2">CT-R113</strain>
    </source>
</reference>
<sequence length="224" mass="22476">MRWVTYLSPSGGGERVGVLDDGDVLGSPDPGSLADLLAAGGEALAAAGGRASAAPIEIIVEPEARMCAPVRPTALVPALIDGEVWEIHPELVRGADDAVLPAARSALVGLAAVSGGDGPASAYTPACLWLDAGGAAVQLTLGPVLTTADEVPGAPLPLSAWVDDREVGRGIADPAHEWLVSGPSGTGGVRVLLPVATPSLDENDELFVDAGVLGTFEVRVGSQV</sequence>
<dbReference type="RefSeq" id="WP_330094332.1">
    <property type="nucleotide sequence ID" value="NZ_JAUZMY010000031.1"/>
</dbReference>
<dbReference type="Proteomes" id="UP001356095">
    <property type="component" value="Unassembled WGS sequence"/>
</dbReference>
<comment type="caution">
    <text evidence="1">The sequence shown here is derived from an EMBL/GenBank/DDBJ whole genome shotgun (WGS) entry which is preliminary data.</text>
</comment>